<dbReference type="Proteomes" id="UP001140453">
    <property type="component" value="Unassembled WGS sequence"/>
</dbReference>
<dbReference type="EMBL" id="JAPEVB010000004">
    <property type="protein sequence ID" value="KAJ4389955.1"/>
    <property type="molecule type" value="Genomic_DNA"/>
</dbReference>
<keyword evidence="3" id="KW-1185">Reference proteome</keyword>
<gene>
    <name evidence="2" type="ORF">N0V93_007428</name>
</gene>
<protein>
    <submittedName>
        <fullName evidence="2">Uncharacterized protein</fullName>
    </submittedName>
</protein>
<evidence type="ECO:0000256" key="1">
    <source>
        <dbReference type="SAM" id="MobiDB-lite"/>
    </source>
</evidence>
<proteinExistence type="predicted"/>
<feature type="compositionally biased region" description="Polar residues" evidence="1">
    <location>
        <begin position="124"/>
        <end position="137"/>
    </location>
</feature>
<comment type="caution">
    <text evidence="2">The sequence shown here is derived from an EMBL/GenBank/DDBJ whole genome shotgun (WGS) entry which is preliminary data.</text>
</comment>
<reference evidence="2" key="1">
    <citation type="submission" date="2022-10" db="EMBL/GenBank/DDBJ databases">
        <title>Tapping the CABI collections for fungal endophytes: first genome assemblies for Collariella, Neodidymelliopsis, Ascochyta clinopodiicola, Didymella pomorum, Didymosphaeria variabile, Neocosmospora piperis and Neocucurbitaria cava.</title>
        <authorList>
            <person name="Hill R."/>
        </authorList>
    </citation>
    <scope>NUCLEOTIDE SEQUENCE</scope>
    <source>
        <strain evidence="2">IMI 355082</strain>
    </source>
</reference>
<name>A0A9W8YTS3_9PEZI</name>
<feature type="region of interest" description="Disordered" evidence="1">
    <location>
        <begin position="1"/>
        <end position="77"/>
    </location>
</feature>
<evidence type="ECO:0000313" key="3">
    <source>
        <dbReference type="Proteomes" id="UP001140453"/>
    </source>
</evidence>
<feature type="region of interest" description="Disordered" evidence="1">
    <location>
        <begin position="122"/>
        <end position="153"/>
    </location>
</feature>
<feature type="compositionally biased region" description="Basic and acidic residues" evidence="1">
    <location>
        <begin position="370"/>
        <end position="382"/>
    </location>
</feature>
<organism evidence="2 3">
    <name type="scientific">Gnomoniopsis smithogilvyi</name>
    <dbReference type="NCBI Taxonomy" id="1191159"/>
    <lineage>
        <taxon>Eukaryota</taxon>
        <taxon>Fungi</taxon>
        <taxon>Dikarya</taxon>
        <taxon>Ascomycota</taxon>
        <taxon>Pezizomycotina</taxon>
        <taxon>Sordariomycetes</taxon>
        <taxon>Sordariomycetidae</taxon>
        <taxon>Diaporthales</taxon>
        <taxon>Gnomoniaceae</taxon>
        <taxon>Gnomoniopsis</taxon>
    </lineage>
</organism>
<sequence length="468" mass="52308">MVFRASSDVSPSLRHHHKRLQPGSHDKLKSQDLESSYKAPRNQPSVHKNDVLKRRRAPSLQDSSLPKASRQDGHICNNYDSEGYEIVEPVDLPTPSTIEIINTSDTERPRTPDALEEADAIESCGSNDSKPSKSSALCTADPPRSSSFFKNKRHRAVAATPGRKSSPCGKRTVCPHCCIGALLKPNLSDDDVPDLSPNTYIYVRNLGLRSPDGSFPEHWANYPISFVPSTFPLGPRDLDPGHYNCPYPGCIDPFGPCGRPDGYTGKDLALHIYRHHGYGPAVERVRLDLHKRVMIVRRDTNKDSKDAPMPYSWMDPGRDLDQAIVGLIQDLDEIRQWERSLKVVIPEKGKPETVMQTTDTDQSALPAEQESVRATDKGESKGQNKPAVMNGEASHLVEWTRGLLWEDQSETEIELEAMGSPSPCARTNHFARLRDNRFQRPQGASLLHLKEVLRTPKKKYEGDDDGTW</sequence>
<dbReference type="AlphaFoldDB" id="A0A9W8YTS3"/>
<accession>A0A9W8YTS3</accession>
<dbReference type="OrthoDB" id="5231069at2759"/>
<feature type="compositionally biased region" description="Polar residues" evidence="1">
    <location>
        <begin position="354"/>
        <end position="363"/>
    </location>
</feature>
<feature type="region of interest" description="Disordered" evidence="1">
    <location>
        <begin position="350"/>
        <end position="392"/>
    </location>
</feature>
<evidence type="ECO:0000313" key="2">
    <source>
        <dbReference type="EMBL" id="KAJ4389955.1"/>
    </source>
</evidence>